<reference evidence="1 2" key="1">
    <citation type="submission" date="2024-01" db="EMBL/GenBank/DDBJ databases">
        <title>Genome assemblies of Stephania.</title>
        <authorList>
            <person name="Yang L."/>
        </authorList>
    </citation>
    <scope>NUCLEOTIDE SEQUENCE [LARGE SCALE GENOMIC DNA]</scope>
    <source>
        <strain evidence="1">YNDBR</strain>
        <tissue evidence="1">Leaf</tissue>
    </source>
</reference>
<name>A0AAP0EYK2_9MAGN</name>
<sequence length="99" mass="11355">MIQLQNWKQLQCPHLALQLAPTIKKIVKHLILKNSLFGIVSSSWRTLSKYKPNASTKLLFSCSKLLLRENSIAELEADEETHLFGALLTEDVILNQRRK</sequence>
<dbReference type="AlphaFoldDB" id="A0AAP0EYK2"/>
<keyword evidence="2" id="KW-1185">Reference proteome</keyword>
<dbReference type="EMBL" id="JBBNAF010000011">
    <property type="protein sequence ID" value="KAK9099212.1"/>
    <property type="molecule type" value="Genomic_DNA"/>
</dbReference>
<evidence type="ECO:0000313" key="1">
    <source>
        <dbReference type="EMBL" id="KAK9099212.1"/>
    </source>
</evidence>
<organism evidence="1 2">
    <name type="scientific">Stephania yunnanensis</name>
    <dbReference type="NCBI Taxonomy" id="152371"/>
    <lineage>
        <taxon>Eukaryota</taxon>
        <taxon>Viridiplantae</taxon>
        <taxon>Streptophyta</taxon>
        <taxon>Embryophyta</taxon>
        <taxon>Tracheophyta</taxon>
        <taxon>Spermatophyta</taxon>
        <taxon>Magnoliopsida</taxon>
        <taxon>Ranunculales</taxon>
        <taxon>Menispermaceae</taxon>
        <taxon>Menispermoideae</taxon>
        <taxon>Cissampelideae</taxon>
        <taxon>Stephania</taxon>
    </lineage>
</organism>
<accession>A0AAP0EYK2</accession>
<proteinExistence type="predicted"/>
<comment type="caution">
    <text evidence="1">The sequence shown here is derived from an EMBL/GenBank/DDBJ whole genome shotgun (WGS) entry which is preliminary data.</text>
</comment>
<dbReference type="Proteomes" id="UP001420932">
    <property type="component" value="Unassembled WGS sequence"/>
</dbReference>
<gene>
    <name evidence="1" type="ORF">Syun_026257</name>
</gene>
<protein>
    <submittedName>
        <fullName evidence="1">Uncharacterized protein</fullName>
    </submittedName>
</protein>
<evidence type="ECO:0000313" key="2">
    <source>
        <dbReference type="Proteomes" id="UP001420932"/>
    </source>
</evidence>